<dbReference type="AlphaFoldDB" id="A0A6N4V3A3"/>
<protein>
    <submittedName>
        <fullName evidence="2">Uncharacterized protein</fullName>
    </submittedName>
</protein>
<accession>A0A6N4V3A3</accession>
<feature type="compositionally biased region" description="Basic and acidic residues" evidence="1">
    <location>
        <begin position="61"/>
        <end position="79"/>
    </location>
</feature>
<reference evidence="2 3" key="1">
    <citation type="journal article" date="2019" name="Emerg. Microbes Infect.">
        <title>Comprehensive subspecies identification of 175 nontuberculous mycobacteria species based on 7547 genomic profiles.</title>
        <authorList>
            <person name="Matsumoto Y."/>
            <person name="Kinjo T."/>
            <person name="Motooka D."/>
            <person name="Nabeya D."/>
            <person name="Jung N."/>
            <person name="Uechi K."/>
            <person name="Horii T."/>
            <person name="Iida T."/>
            <person name="Fujita J."/>
            <person name="Nakamura S."/>
        </authorList>
    </citation>
    <scope>NUCLEOTIDE SEQUENCE [LARGE SCALE GENOMIC DNA]</scope>
    <source>
        <strain evidence="2 3">JCM 12603</strain>
    </source>
</reference>
<dbReference type="RefSeq" id="WP_163672278.1">
    <property type="nucleotide sequence ID" value="NZ_AP022570.1"/>
</dbReference>
<keyword evidence="3" id="KW-1185">Reference proteome</keyword>
<dbReference type="KEGG" id="mpof:MPOR_04410"/>
<feature type="region of interest" description="Disordered" evidence="1">
    <location>
        <begin position="36"/>
        <end position="79"/>
    </location>
</feature>
<dbReference type="Proteomes" id="UP000466785">
    <property type="component" value="Chromosome"/>
</dbReference>
<evidence type="ECO:0000313" key="3">
    <source>
        <dbReference type="Proteomes" id="UP000466785"/>
    </source>
</evidence>
<name>A0A6N4V3A3_9MYCO</name>
<dbReference type="EMBL" id="AP022570">
    <property type="protein sequence ID" value="BBX49415.1"/>
    <property type="molecule type" value="Genomic_DNA"/>
</dbReference>
<sequence length="79" mass="8605">MLALLSSPVRRWVLTALLVPAVALVLRKIAQFLQRRNDGTPTKSSRGLMKASSGLRRLSGKKSEDADADKASEDKRLSA</sequence>
<evidence type="ECO:0000313" key="2">
    <source>
        <dbReference type="EMBL" id="BBX49415.1"/>
    </source>
</evidence>
<gene>
    <name evidence="2" type="ORF">MPOR_04410</name>
</gene>
<proteinExistence type="predicted"/>
<evidence type="ECO:0000256" key="1">
    <source>
        <dbReference type="SAM" id="MobiDB-lite"/>
    </source>
</evidence>
<organism evidence="2 3">
    <name type="scientific">Mycolicibacterium poriferae</name>
    <dbReference type="NCBI Taxonomy" id="39694"/>
    <lineage>
        <taxon>Bacteria</taxon>
        <taxon>Bacillati</taxon>
        <taxon>Actinomycetota</taxon>
        <taxon>Actinomycetes</taxon>
        <taxon>Mycobacteriales</taxon>
        <taxon>Mycobacteriaceae</taxon>
        <taxon>Mycolicibacterium</taxon>
    </lineage>
</organism>